<dbReference type="PANTHER" id="PTHR39428:SF1">
    <property type="entry name" value="F420H(2)-DEPENDENT QUINONE REDUCTASE RV1261C"/>
    <property type="match status" value="1"/>
</dbReference>
<evidence type="ECO:0000313" key="3">
    <source>
        <dbReference type="EMBL" id="MVQ50033.1"/>
    </source>
</evidence>
<dbReference type="PANTHER" id="PTHR39428">
    <property type="entry name" value="F420H(2)-DEPENDENT QUINONE REDUCTASE RV1261C"/>
    <property type="match status" value="1"/>
</dbReference>
<comment type="similarity">
    <text evidence="1">Belongs to the F420H(2)-dependent quinone reductase family.</text>
</comment>
<dbReference type="NCBIfam" id="TIGR00026">
    <property type="entry name" value="hi_GC_TIGR00026"/>
    <property type="match status" value="1"/>
</dbReference>
<dbReference type="AlphaFoldDB" id="A0A6L6XTG3"/>
<dbReference type="GO" id="GO:0016491">
    <property type="term" value="F:oxidoreductase activity"/>
    <property type="evidence" value="ECO:0007669"/>
    <property type="project" value="InterPro"/>
</dbReference>
<dbReference type="InterPro" id="IPR004378">
    <property type="entry name" value="F420H2_quin_Rdtase"/>
</dbReference>
<dbReference type="GO" id="GO:0070967">
    <property type="term" value="F:coenzyme F420 binding"/>
    <property type="evidence" value="ECO:0007669"/>
    <property type="project" value="TreeGrafter"/>
</dbReference>
<dbReference type="Proteomes" id="UP000473525">
    <property type="component" value="Unassembled WGS sequence"/>
</dbReference>
<keyword evidence="4" id="KW-1185">Reference proteome</keyword>
<accession>A0A6L6XTG3</accession>
<evidence type="ECO:0000256" key="2">
    <source>
        <dbReference type="ARBA" id="ARBA00049106"/>
    </source>
</evidence>
<name>A0A6L6XTG3_9ACTN</name>
<dbReference type="GO" id="GO:0005886">
    <property type="term" value="C:plasma membrane"/>
    <property type="evidence" value="ECO:0007669"/>
    <property type="project" value="TreeGrafter"/>
</dbReference>
<dbReference type="RefSeq" id="WP_157342864.1">
    <property type="nucleotide sequence ID" value="NZ_WSEK01000004.1"/>
</dbReference>
<organism evidence="3 4">
    <name type="scientific">Nocardioides agri</name>
    <dbReference type="NCBI Taxonomy" id="2682843"/>
    <lineage>
        <taxon>Bacteria</taxon>
        <taxon>Bacillati</taxon>
        <taxon>Actinomycetota</taxon>
        <taxon>Actinomycetes</taxon>
        <taxon>Propionibacteriales</taxon>
        <taxon>Nocardioidaceae</taxon>
        <taxon>Nocardioides</taxon>
    </lineage>
</organism>
<sequence>MNPFRWMAITLGAQPWLPRYAGLIVGTDKLLQRLTRGRVTIMMATGLHELVLQVPGRTTGIPRSTPLLTVPHGDGWLIVGSNWGAPQPPAWAANLRAADDPMITYKGRTMAVVARELSGPERDEKWAVAVDGWPNYARYAERTDRELPLFWLTPR</sequence>
<comment type="caution">
    <text evidence="3">The sequence shown here is derived from an EMBL/GenBank/DDBJ whole genome shotgun (WGS) entry which is preliminary data.</text>
</comment>
<reference evidence="3 4" key="1">
    <citation type="submission" date="2019-12" db="EMBL/GenBank/DDBJ databases">
        <authorList>
            <person name="Huq M.A."/>
        </authorList>
    </citation>
    <scope>NUCLEOTIDE SEQUENCE [LARGE SCALE GENOMIC DNA]</scope>
    <source>
        <strain evidence="3 4">MAH-18</strain>
    </source>
</reference>
<evidence type="ECO:0000256" key="1">
    <source>
        <dbReference type="ARBA" id="ARBA00008710"/>
    </source>
</evidence>
<proteinExistence type="inferred from homology"/>
<dbReference type="Pfam" id="PF04075">
    <property type="entry name" value="F420H2_quin_red"/>
    <property type="match status" value="1"/>
</dbReference>
<comment type="catalytic activity">
    <reaction evidence="2">
        <text>oxidized coenzyme F420-(gamma-L-Glu)(n) + a quinol + H(+) = reduced coenzyme F420-(gamma-L-Glu)(n) + a quinone</text>
        <dbReference type="Rhea" id="RHEA:39663"/>
        <dbReference type="Rhea" id="RHEA-COMP:12939"/>
        <dbReference type="Rhea" id="RHEA-COMP:14378"/>
        <dbReference type="ChEBI" id="CHEBI:15378"/>
        <dbReference type="ChEBI" id="CHEBI:24646"/>
        <dbReference type="ChEBI" id="CHEBI:132124"/>
        <dbReference type="ChEBI" id="CHEBI:133980"/>
        <dbReference type="ChEBI" id="CHEBI:139511"/>
    </reaction>
</comment>
<dbReference type="Gene3D" id="2.30.110.10">
    <property type="entry name" value="Electron Transport, Fmn-binding Protein, Chain A"/>
    <property type="match status" value="1"/>
</dbReference>
<gene>
    <name evidence="3" type="ORF">GON03_12635</name>
</gene>
<dbReference type="EMBL" id="WSEK01000004">
    <property type="protein sequence ID" value="MVQ50033.1"/>
    <property type="molecule type" value="Genomic_DNA"/>
</dbReference>
<protein>
    <submittedName>
        <fullName evidence="3">Nitroreductase family deazaflavin-dependent oxidoreductase</fullName>
    </submittedName>
</protein>
<dbReference type="InterPro" id="IPR012349">
    <property type="entry name" value="Split_barrel_FMN-bd"/>
</dbReference>
<evidence type="ECO:0000313" key="4">
    <source>
        <dbReference type="Proteomes" id="UP000473525"/>
    </source>
</evidence>